<dbReference type="OrthoDB" id="5839at2759"/>
<dbReference type="CDD" id="cd17039">
    <property type="entry name" value="Ubl_ubiquitin_like"/>
    <property type="match status" value="1"/>
</dbReference>
<evidence type="ECO:0000259" key="7">
    <source>
        <dbReference type="PROSITE" id="PS50053"/>
    </source>
</evidence>
<feature type="domain" description="PI3K/PI4K catalytic" evidence="8">
    <location>
        <begin position="265"/>
        <end position="554"/>
    </location>
</feature>
<evidence type="ECO:0000256" key="2">
    <source>
        <dbReference type="ARBA" id="ARBA00012169"/>
    </source>
</evidence>
<dbReference type="PROSITE" id="PS50053">
    <property type="entry name" value="UBIQUITIN_2"/>
    <property type="match status" value="1"/>
</dbReference>
<dbReference type="Pfam" id="PF00240">
    <property type="entry name" value="ubiquitin"/>
    <property type="match status" value="2"/>
</dbReference>
<evidence type="ECO:0000256" key="6">
    <source>
        <dbReference type="ARBA" id="ARBA00022840"/>
    </source>
</evidence>
<comment type="similarity">
    <text evidence="1">Belongs to the PI3/PI4-kinase family. Type II PI4K subfamily.</text>
</comment>
<name>A0A1Y1HY82_KLENI</name>
<dbReference type="EC" id="2.7.1.67" evidence="2"/>
<reference evidence="9 10" key="1">
    <citation type="journal article" date="2014" name="Nat. Commun.">
        <title>Klebsormidium flaccidum genome reveals primary factors for plant terrestrial adaptation.</title>
        <authorList>
            <person name="Hori K."/>
            <person name="Maruyama F."/>
            <person name="Fujisawa T."/>
            <person name="Togashi T."/>
            <person name="Yamamoto N."/>
            <person name="Seo M."/>
            <person name="Sato S."/>
            <person name="Yamada T."/>
            <person name="Mori H."/>
            <person name="Tajima N."/>
            <person name="Moriyama T."/>
            <person name="Ikeuchi M."/>
            <person name="Watanabe M."/>
            <person name="Wada H."/>
            <person name="Kobayashi K."/>
            <person name="Saito M."/>
            <person name="Masuda T."/>
            <person name="Sasaki-Sekimoto Y."/>
            <person name="Mashiguchi K."/>
            <person name="Awai K."/>
            <person name="Shimojima M."/>
            <person name="Masuda S."/>
            <person name="Iwai M."/>
            <person name="Nobusawa T."/>
            <person name="Narise T."/>
            <person name="Kondo S."/>
            <person name="Saito H."/>
            <person name="Sato R."/>
            <person name="Murakawa M."/>
            <person name="Ihara Y."/>
            <person name="Oshima-Yamada Y."/>
            <person name="Ohtaka K."/>
            <person name="Satoh M."/>
            <person name="Sonobe K."/>
            <person name="Ishii M."/>
            <person name="Ohtani R."/>
            <person name="Kanamori-Sato M."/>
            <person name="Honoki R."/>
            <person name="Miyazaki D."/>
            <person name="Mochizuki H."/>
            <person name="Umetsu J."/>
            <person name="Higashi K."/>
            <person name="Shibata D."/>
            <person name="Kamiya Y."/>
            <person name="Sato N."/>
            <person name="Nakamura Y."/>
            <person name="Tabata S."/>
            <person name="Ida S."/>
            <person name="Kurokawa K."/>
            <person name="Ohta H."/>
        </authorList>
    </citation>
    <scope>NUCLEOTIDE SEQUENCE [LARGE SCALE GENOMIC DNA]</scope>
    <source>
        <strain evidence="9 10">NIES-2285</strain>
    </source>
</reference>
<dbReference type="GO" id="GO:0005524">
    <property type="term" value="F:ATP binding"/>
    <property type="evidence" value="ECO:0007669"/>
    <property type="project" value="UniProtKB-KW"/>
</dbReference>
<proteinExistence type="inferred from homology"/>
<evidence type="ECO:0000256" key="4">
    <source>
        <dbReference type="ARBA" id="ARBA00022741"/>
    </source>
</evidence>
<dbReference type="Gene3D" id="3.10.20.90">
    <property type="entry name" value="Phosphatidylinositol 3-kinase Catalytic Subunit, Chain A, domain 1"/>
    <property type="match status" value="2"/>
</dbReference>
<dbReference type="GO" id="GO:0004430">
    <property type="term" value="F:1-phosphatidylinositol 4-kinase activity"/>
    <property type="evidence" value="ECO:0007669"/>
    <property type="project" value="UniProtKB-EC"/>
</dbReference>
<dbReference type="InterPro" id="IPR029071">
    <property type="entry name" value="Ubiquitin-like_domsf"/>
</dbReference>
<dbReference type="SMART" id="SM00213">
    <property type="entry name" value="UBQ"/>
    <property type="match status" value="2"/>
</dbReference>
<dbReference type="EMBL" id="DF237104">
    <property type="protein sequence ID" value="GAQ83614.1"/>
    <property type="molecule type" value="Genomic_DNA"/>
</dbReference>
<keyword evidence="4" id="KW-0547">Nucleotide-binding</keyword>
<dbReference type="InterPro" id="IPR000626">
    <property type="entry name" value="Ubiquitin-like_dom"/>
</dbReference>
<dbReference type="AlphaFoldDB" id="A0A1Y1HY82"/>
<organism evidence="9 10">
    <name type="scientific">Klebsormidium nitens</name>
    <name type="common">Green alga</name>
    <name type="synonym">Ulothrix nitens</name>
    <dbReference type="NCBI Taxonomy" id="105231"/>
    <lineage>
        <taxon>Eukaryota</taxon>
        <taxon>Viridiplantae</taxon>
        <taxon>Streptophyta</taxon>
        <taxon>Klebsormidiophyceae</taxon>
        <taxon>Klebsormidiales</taxon>
        <taxon>Klebsormidiaceae</taxon>
        <taxon>Klebsormidium</taxon>
    </lineage>
</organism>
<dbReference type="InterPro" id="IPR000403">
    <property type="entry name" value="PI3/4_kinase_cat_dom"/>
</dbReference>
<dbReference type="SUPFAM" id="SSF54236">
    <property type="entry name" value="Ubiquitin-like"/>
    <property type="match status" value="2"/>
</dbReference>
<gene>
    <name evidence="9" type="ORF">KFL_001550040</name>
</gene>
<dbReference type="OMA" id="EYDSIDS"/>
<dbReference type="PROSITE" id="PS50290">
    <property type="entry name" value="PI3_4_KINASE_3"/>
    <property type="match status" value="1"/>
</dbReference>
<dbReference type="PANTHER" id="PTHR45800">
    <property type="entry name" value="PHOSPHATIDYLINOSITOL 4-KINASE GAMMA"/>
    <property type="match status" value="1"/>
</dbReference>
<dbReference type="Proteomes" id="UP000054558">
    <property type="component" value="Unassembled WGS sequence"/>
</dbReference>
<evidence type="ECO:0000313" key="10">
    <source>
        <dbReference type="Proteomes" id="UP000054558"/>
    </source>
</evidence>
<evidence type="ECO:0000256" key="3">
    <source>
        <dbReference type="ARBA" id="ARBA00022679"/>
    </source>
</evidence>
<evidence type="ECO:0000313" key="9">
    <source>
        <dbReference type="EMBL" id="GAQ83614.1"/>
    </source>
</evidence>
<dbReference type="PANTHER" id="PTHR45800:SF4">
    <property type="entry name" value="PHOSPHATIDYLINOSITOL 4-KINASE GAMMA 3"/>
    <property type="match status" value="1"/>
</dbReference>
<feature type="domain" description="Ubiquitin-like" evidence="7">
    <location>
        <begin position="121"/>
        <end position="197"/>
    </location>
</feature>
<dbReference type="InterPro" id="IPR044571">
    <property type="entry name" value="P4KG1-8"/>
</dbReference>
<keyword evidence="5 9" id="KW-0418">Kinase</keyword>
<evidence type="ECO:0000256" key="5">
    <source>
        <dbReference type="ARBA" id="ARBA00022777"/>
    </source>
</evidence>
<dbReference type="STRING" id="105231.A0A1Y1HY82"/>
<evidence type="ECO:0000256" key="1">
    <source>
        <dbReference type="ARBA" id="ARBA00008941"/>
    </source>
</evidence>
<keyword evidence="6" id="KW-0067">ATP-binding</keyword>
<sequence>MAGSTLVLSPSLTRAPHEESRALSISRGIGPADDEIQILLATPSVDRPYVPLRVFTSDSIQSVKMQIARSHGFTLSSQVSGIRLVSGGRELRAREHADLAGYGINKSGEVLHLALRLSDLVDVRVKTREGVEKTFTLEKGARVWDLKQKIAKDEQALDADDAQLVLRGQPLQEGLLVEDLALSEDIVVHLLVRKSSKVRVKQGKGQHVELSIESSRTLPREVSQKKRLPSAKPSLCITPLGLLESSRDRTSLLELMVKATAGLPVHPPVLSLGGMGAAYFLADRSGETVAVFKPVDEEPLAVNNPRGLPVSKTGEGLKRGTRVGEGAAREVAAFLLDKDGFASVPPTAMVSCMHPSFHYSHKQTSVLCEKGACNRKIGSLQQFVPCVSNCEDTGPQSLPVAEVHKISVLDIRLANADRSGENILICRNKDGSTKLVPIDHGYCLPESMEDVWFDWIYWPQAKVPYSREVRAYVANLNVEEDLSLLAANGIHLSEKAERVLQASTLLLKKGVARGLTAHDIASLMCRMDLNKESALEGMLSQAEEALLPGCSLEAFVETLGSIVDEDLKAFEDRSV</sequence>
<evidence type="ECO:0000259" key="8">
    <source>
        <dbReference type="PROSITE" id="PS50290"/>
    </source>
</evidence>
<keyword evidence="10" id="KW-1185">Reference proteome</keyword>
<accession>A0A1Y1HY82</accession>
<protein>
    <recommendedName>
        <fullName evidence="2">1-phosphatidylinositol 4-kinase</fullName>
        <ecNumber evidence="2">2.7.1.67</ecNumber>
    </recommendedName>
</protein>
<dbReference type="Pfam" id="PF00454">
    <property type="entry name" value="PI3_PI4_kinase"/>
    <property type="match status" value="1"/>
</dbReference>
<keyword evidence="3" id="KW-0808">Transferase</keyword>